<organism evidence="1 2">
    <name type="scientific">Trichuris trichiura</name>
    <name type="common">Whipworm</name>
    <name type="synonym">Trichocephalus trichiurus</name>
    <dbReference type="NCBI Taxonomy" id="36087"/>
    <lineage>
        <taxon>Eukaryota</taxon>
        <taxon>Metazoa</taxon>
        <taxon>Ecdysozoa</taxon>
        <taxon>Nematoda</taxon>
        <taxon>Enoplea</taxon>
        <taxon>Dorylaimia</taxon>
        <taxon>Trichinellida</taxon>
        <taxon>Trichuridae</taxon>
        <taxon>Trichuris</taxon>
    </lineage>
</organism>
<dbReference type="OrthoDB" id="10029313at2759"/>
<dbReference type="AlphaFoldDB" id="A0A077ZIX7"/>
<name>A0A077ZIX7_TRITR</name>
<keyword evidence="2" id="KW-1185">Reference proteome</keyword>
<evidence type="ECO:0000313" key="1">
    <source>
        <dbReference type="EMBL" id="CDW60366.1"/>
    </source>
</evidence>
<protein>
    <submittedName>
        <fullName evidence="1">Uncharacterized protein</fullName>
    </submittedName>
</protein>
<dbReference type="Proteomes" id="UP000030665">
    <property type="component" value="Unassembled WGS sequence"/>
</dbReference>
<evidence type="ECO:0000313" key="2">
    <source>
        <dbReference type="Proteomes" id="UP000030665"/>
    </source>
</evidence>
<reference evidence="1" key="1">
    <citation type="submission" date="2014-01" db="EMBL/GenBank/DDBJ databases">
        <authorList>
            <person name="Aslett M."/>
        </authorList>
    </citation>
    <scope>NUCLEOTIDE SEQUENCE</scope>
</reference>
<sequence>MTYGTETKEPDIIKIAKHLRFTSNYRLPQLYGLPKVHKPEVPKVIIPLSGKEPSFVRNSSTFVNEIGEYHLEPDEVLVSYDEKDLLPSLPISKPLDTLYYLLNTETNLFNRSKLNPWGLYATRALEIEAATPKAVT</sequence>
<proteinExistence type="predicted"/>
<gene>
    <name evidence="1" type="ORF">TTRE_0000873801</name>
</gene>
<dbReference type="EMBL" id="HG807048">
    <property type="protein sequence ID" value="CDW60366.1"/>
    <property type="molecule type" value="Genomic_DNA"/>
</dbReference>
<reference evidence="1" key="2">
    <citation type="submission" date="2014-03" db="EMBL/GenBank/DDBJ databases">
        <title>The whipworm genome and dual-species transcriptomics of an intimate host-pathogen interaction.</title>
        <authorList>
            <person name="Foth B.J."/>
            <person name="Tsai I.J."/>
            <person name="Reid A.J."/>
            <person name="Bancroft A.J."/>
            <person name="Nichol S."/>
            <person name="Tracey A."/>
            <person name="Holroyd N."/>
            <person name="Cotton J.A."/>
            <person name="Stanley E.J."/>
            <person name="Zarowiecki M."/>
            <person name="Liu J.Z."/>
            <person name="Huckvale T."/>
            <person name="Cooper P.J."/>
            <person name="Grencis R.K."/>
            <person name="Berriman M."/>
        </authorList>
    </citation>
    <scope>NUCLEOTIDE SEQUENCE [LARGE SCALE GENOMIC DNA]</scope>
</reference>
<accession>A0A077ZIX7</accession>